<evidence type="ECO:0000313" key="2">
    <source>
        <dbReference type="EMBL" id="CAB4894637.1"/>
    </source>
</evidence>
<gene>
    <name evidence="2" type="ORF">UFOPK3495_00618</name>
</gene>
<dbReference type="Gene3D" id="1.20.120.330">
    <property type="entry name" value="Nucleotidyltransferases domain 2"/>
    <property type="match status" value="1"/>
</dbReference>
<sequence>MAILVATPRSATALSALPSAAHELIAAARRSLAEAIVASTAADRYAAAHLAALRAAAAVLATRGRVQRKSRSRVRSVWQVLPEVAGEFAEWSDFFAAGARKRTLAQAGVPCVTSREADDLVREVETFVERVTASLGVTHQSMLPTGS</sequence>
<feature type="domain" description="SAV-6107-like HEPN" evidence="1">
    <location>
        <begin position="36"/>
        <end position="131"/>
    </location>
</feature>
<evidence type="ECO:0000259" key="1">
    <source>
        <dbReference type="Pfam" id="PF18726"/>
    </source>
</evidence>
<dbReference type="EMBL" id="CAFBMC010000023">
    <property type="protein sequence ID" value="CAB4894637.1"/>
    <property type="molecule type" value="Genomic_DNA"/>
</dbReference>
<accession>A0A6J7FGW7</accession>
<organism evidence="2">
    <name type="scientific">freshwater metagenome</name>
    <dbReference type="NCBI Taxonomy" id="449393"/>
    <lineage>
        <taxon>unclassified sequences</taxon>
        <taxon>metagenomes</taxon>
        <taxon>ecological metagenomes</taxon>
    </lineage>
</organism>
<protein>
    <submittedName>
        <fullName evidence="2">Unannotated protein</fullName>
    </submittedName>
</protein>
<dbReference type="AlphaFoldDB" id="A0A6J7FGW7"/>
<dbReference type="Pfam" id="PF18726">
    <property type="entry name" value="HEPN_SAV_6107"/>
    <property type="match status" value="1"/>
</dbReference>
<dbReference type="InterPro" id="IPR040891">
    <property type="entry name" value="HEPN_SAV_6107"/>
</dbReference>
<reference evidence="2" key="1">
    <citation type="submission" date="2020-05" db="EMBL/GenBank/DDBJ databases">
        <authorList>
            <person name="Chiriac C."/>
            <person name="Salcher M."/>
            <person name="Ghai R."/>
            <person name="Kavagutti S V."/>
        </authorList>
    </citation>
    <scope>NUCLEOTIDE SEQUENCE</scope>
</reference>
<name>A0A6J7FGW7_9ZZZZ</name>
<proteinExistence type="predicted"/>